<proteinExistence type="predicted"/>
<dbReference type="InterPro" id="IPR035959">
    <property type="entry name" value="RutC-like_sf"/>
</dbReference>
<dbReference type="CDD" id="cd06150">
    <property type="entry name" value="YjgF_YER057c_UK114_like_2"/>
    <property type="match status" value="1"/>
</dbReference>
<dbReference type="Proteomes" id="UP000076577">
    <property type="component" value="Unassembled WGS sequence"/>
</dbReference>
<gene>
    <name evidence="1" type="primary">yabJ_2</name>
    <name evidence="1" type="ORF">PsAD2_03687</name>
</gene>
<keyword evidence="1" id="KW-0378">Hydrolase</keyword>
<dbReference type="EC" id="3.5.4.-" evidence="1"/>
<dbReference type="SUPFAM" id="SSF55298">
    <property type="entry name" value="YjgF-like"/>
    <property type="match status" value="1"/>
</dbReference>
<reference evidence="1 2" key="1">
    <citation type="journal article" date="2016" name="Front. Microbiol.">
        <title>Comparative Genomic Analysis Reveals a Diverse Repertoire of Genes Involved in Prokaryote-Eukaryote Interactions within the Pseudovibrio Genus.</title>
        <authorList>
            <person name="Romano S."/>
            <person name="Fernandez-Guerra A."/>
            <person name="Reen F.J."/>
            <person name="Glockner F.O."/>
            <person name="Crowley S.P."/>
            <person name="O'Sullivan O."/>
            <person name="Cotter P.D."/>
            <person name="Adams C."/>
            <person name="Dobson A.D."/>
            <person name="O'Gara F."/>
        </authorList>
    </citation>
    <scope>NUCLEOTIDE SEQUENCE [LARGE SCALE GENOMIC DNA]</scope>
    <source>
        <strain evidence="1 2">Ad2</strain>
    </source>
</reference>
<sequence length="117" mass="12684">MTDIIRLNKNARMSQTVIYNGIIHLSGQVDTTGKTTAEQTKAILANIDALLEQSGSDKSRILQATIWLNDVADFDEMNSVWDAWVDPENPPARACGECKLALDGLKVEILITAAVGA</sequence>
<dbReference type="PATRIC" id="fig|989403.3.peg.3993"/>
<keyword evidence="2" id="KW-1185">Reference proteome</keyword>
<dbReference type="InterPro" id="IPR006175">
    <property type="entry name" value="YjgF/YER057c/UK114"/>
</dbReference>
<dbReference type="OrthoDB" id="9803101at2"/>
<evidence type="ECO:0000313" key="2">
    <source>
        <dbReference type="Proteomes" id="UP000076577"/>
    </source>
</evidence>
<evidence type="ECO:0000313" key="1">
    <source>
        <dbReference type="EMBL" id="KZL15431.1"/>
    </source>
</evidence>
<dbReference type="Gene3D" id="3.30.1330.40">
    <property type="entry name" value="RutC-like"/>
    <property type="match status" value="1"/>
</dbReference>
<dbReference type="EMBL" id="LMCB01000074">
    <property type="protein sequence ID" value="KZL15431.1"/>
    <property type="molecule type" value="Genomic_DNA"/>
</dbReference>
<dbReference type="AlphaFoldDB" id="A0A165VTR9"/>
<dbReference type="Pfam" id="PF01042">
    <property type="entry name" value="Ribonuc_L-PSP"/>
    <property type="match status" value="1"/>
</dbReference>
<accession>A0A165VTR9</accession>
<protein>
    <submittedName>
        <fullName evidence="1">Enamine/imine deaminase</fullName>
        <ecNumber evidence="1">3.5.4.-</ecNumber>
    </submittedName>
</protein>
<dbReference type="STRING" id="989403.SAMN05421798_11284"/>
<dbReference type="PANTHER" id="PTHR47328:SF1">
    <property type="entry name" value="RUTC FAMILY PROTEIN YOAB"/>
    <property type="match status" value="1"/>
</dbReference>
<comment type="caution">
    <text evidence="1">The sequence shown here is derived from an EMBL/GenBank/DDBJ whole genome shotgun (WGS) entry which is preliminary data.</text>
</comment>
<dbReference type="RefSeq" id="WP_068009247.1">
    <property type="nucleotide sequence ID" value="NZ_FOFM01000012.1"/>
</dbReference>
<organism evidence="1 2">
    <name type="scientific">Pseudovibrio axinellae</name>
    <dbReference type="NCBI Taxonomy" id="989403"/>
    <lineage>
        <taxon>Bacteria</taxon>
        <taxon>Pseudomonadati</taxon>
        <taxon>Pseudomonadota</taxon>
        <taxon>Alphaproteobacteria</taxon>
        <taxon>Hyphomicrobiales</taxon>
        <taxon>Stappiaceae</taxon>
        <taxon>Pseudovibrio</taxon>
    </lineage>
</organism>
<dbReference type="GO" id="GO:0016787">
    <property type="term" value="F:hydrolase activity"/>
    <property type="evidence" value="ECO:0007669"/>
    <property type="project" value="UniProtKB-KW"/>
</dbReference>
<name>A0A165VTR9_9HYPH</name>
<dbReference type="InterPro" id="IPR035709">
    <property type="entry name" value="YoaB-like"/>
</dbReference>
<dbReference type="PANTHER" id="PTHR47328">
    <property type="match status" value="1"/>
</dbReference>